<name>A0A916YJG8_9BACT</name>
<dbReference type="Gene3D" id="3.90.79.10">
    <property type="entry name" value="Nucleoside Triphosphate Pyrophosphohydrolase"/>
    <property type="match status" value="1"/>
</dbReference>
<dbReference type="GO" id="GO:0006753">
    <property type="term" value="P:nucleoside phosphate metabolic process"/>
    <property type="evidence" value="ECO:0007669"/>
    <property type="project" value="TreeGrafter"/>
</dbReference>
<reference evidence="9" key="1">
    <citation type="journal article" date="2014" name="Int. J. Syst. Evol. Microbiol.">
        <title>Complete genome sequence of Corynebacterium casei LMG S-19264T (=DSM 44701T), isolated from a smear-ripened cheese.</title>
        <authorList>
            <consortium name="US DOE Joint Genome Institute (JGI-PGF)"/>
            <person name="Walter F."/>
            <person name="Albersmeier A."/>
            <person name="Kalinowski J."/>
            <person name="Ruckert C."/>
        </authorList>
    </citation>
    <scope>NUCLEOTIDE SEQUENCE</scope>
    <source>
        <strain evidence="9">CGMCC 1.15958</strain>
    </source>
</reference>
<dbReference type="GO" id="GO:0019693">
    <property type="term" value="P:ribose phosphate metabolic process"/>
    <property type="evidence" value="ECO:0007669"/>
    <property type="project" value="TreeGrafter"/>
</dbReference>
<proteinExistence type="inferred from homology"/>
<dbReference type="PROSITE" id="PS51462">
    <property type="entry name" value="NUDIX"/>
    <property type="match status" value="1"/>
</dbReference>
<feature type="domain" description="Nudix hydrolase" evidence="8">
    <location>
        <begin position="67"/>
        <end position="213"/>
    </location>
</feature>
<comment type="caution">
    <text evidence="9">The sequence shown here is derived from an EMBL/GenBank/DDBJ whole genome shotgun (WGS) entry which is preliminary data.</text>
</comment>
<evidence type="ECO:0000256" key="5">
    <source>
        <dbReference type="ARBA" id="ARBA00022801"/>
    </source>
</evidence>
<dbReference type="SUPFAM" id="SSF55811">
    <property type="entry name" value="Nudix"/>
    <property type="match status" value="1"/>
</dbReference>
<dbReference type="Pfam" id="PF00293">
    <property type="entry name" value="NUDIX"/>
    <property type="match status" value="1"/>
</dbReference>
<evidence type="ECO:0000259" key="8">
    <source>
        <dbReference type="PROSITE" id="PS51462"/>
    </source>
</evidence>
<comment type="cofactor">
    <cofactor evidence="2">
        <name>Mg(2+)</name>
        <dbReference type="ChEBI" id="CHEBI:18420"/>
    </cofactor>
</comment>
<dbReference type="PANTHER" id="PTHR11839:SF18">
    <property type="entry name" value="NUDIX HYDROLASE DOMAIN-CONTAINING PROTEIN"/>
    <property type="match status" value="1"/>
</dbReference>
<dbReference type="AlphaFoldDB" id="A0A916YJG8"/>
<gene>
    <name evidence="9" type="ORF">GCM10011514_08290</name>
</gene>
<accession>A0A916YJG8</accession>
<dbReference type="InterPro" id="IPR000086">
    <property type="entry name" value="NUDIX_hydrolase_dom"/>
</dbReference>
<comment type="catalytic activity">
    <reaction evidence="1">
        <text>GDP-alpha-D-mannose + H2O = alpha-D-mannose 1-phosphate + GMP + 2 H(+)</text>
        <dbReference type="Rhea" id="RHEA:27978"/>
        <dbReference type="ChEBI" id="CHEBI:15377"/>
        <dbReference type="ChEBI" id="CHEBI:15378"/>
        <dbReference type="ChEBI" id="CHEBI:57527"/>
        <dbReference type="ChEBI" id="CHEBI:58115"/>
        <dbReference type="ChEBI" id="CHEBI:58409"/>
    </reaction>
</comment>
<sequence>MILEKLEDAHKFKLWKSNLIANGLKINKVDEHYTRRRYNGEVLFSLLMLDAETPEGDKIPPICFLKGEVVCVLICLINKETREKFLLLVKQRRIAEGGFTYEHPAGMVDGTKTPLEIAVQEVREETGLEISESQLMDLMDGKRGFPATGTSDEAIYLYACEIEMTTEEIASMNNKEMGTDYEFERITTHVVPFVEGHRMINNTNALLLDYMYLTKVRDFETLKVLS</sequence>
<dbReference type="InterPro" id="IPR015797">
    <property type="entry name" value="NUDIX_hydrolase-like_dom_sf"/>
</dbReference>
<dbReference type="PANTHER" id="PTHR11839">
    <property type="entry name" value="UDP/ADP-SUGAR PYROPHOSPHATASE"/>
    <property type="match status" value="1"/>
</dbReference>
<evidence type="ECO:0000256" key="4">
    <source>
        <dbReference type="ARBA" id="ARBA00016377"/>
    </source>
</evidence>
<evidence type="ECO:0000256" key="6">
    <source>
        <dbReference type="ARBA" id="ARBA00032162"/>
    </source>
</evidence>
<dbReference type="EMBL" id="BMKK01000001">
    <property type="protein sequence ID" value="GGD46567.1"/>
    <property type="molecule type" value="Genomic_DNA"/>
</dbReference>
<evidence type="ECO:0000256" key="1">
    <source>
        <dbReference type="ARBA" id="ARBA00000847"/>
    </source>
</evidence>
<dbReference type="GO" id="GO:0080041">
    <property type="term" value="F:ADP-ribose pyrophosphohydrolase activity"/>
    <property type="evidence" value="ECO:0007669"/>
    <property type="project" value="TreeGrafter"/>
</dbReference>
<comment type="similarity">
    <text evidence="3">Belongs to the Nudix hydrolase family. NudK subfamily.</text>
</comment>
<evidence type="ECO:0000256" key="7">
    <source>
        <dbReference type="ARBA" id="ARBA00032272"/>
    </source>
</evidence>
<dbReference type="RefSeq" id="WP_308424943.1">
    <property type="nucleotide sequence ID" value="NZ_BMKK01000001.1"/>
</dbReference>
<protein>
    <recommendedName>
        <fullName evidence="4">GDP-mannose pyrophosphatase</fullName>
    </recommendedName>
    <alternativeName>
        <fullName evidence="6">GDP-mannose hydrolase</fullName>
    </alternativeName>
    <alternativeName>
        <fullName evidence="7">GDPMK</fullName>
    </alternativeName>
</protein>
<evidence type="ECO:0000256" key="3">
    <source>
        <dbReference type="ARBA" id="ARBA00007275"/>
    </source>
</evidence>
<evidence type="ECO:0000256" key="2">
    <source>
        <dbReference type="ARBA" id="ARBA00001946"/>
    </source>
</evidence>
<reference evidence="9" key="2">
    <citation type="submission" date="2020-09" db="EMBL/GenBank/DDBJ databases">
        <authorList>
            <person name="Sun Q."/>
            <person name="Zhou Y."/>
        </authorList>
    </citation>
    <scope>NUCLEOTIDE SEQUENCE</scope>
    <source>
        <strain evidence="9">CGMCC 1.15958</strain>
    </source>
</reference>
<dbReference type="GO" id="GO:0080042">
    <property type="term" value="F:ADP-glucose pyrophosphohydrolase activity"/>
    <property type="evidence" value="ECO:0007669"/>
    <property type="project" value="TreeGrafter"/>
</dbReference>
<keyword evidence="5" id="KW-0378">Hydrolase</keyword>
<dbReference type="Proteomes" id="UP000609064">
    <property type="component" value="Unassembled WGS sequence"/>
</dbReference>
<keyword evidence="10" id="KW-1185">Reference proteome</keyword>
<dbReference type="CDD" id="cd03424">
    <property type="entry name" value="NUDIX_ADPRase_Nudt5_UGPPase_Nudt14"/>
    <property type="match status" value="1"/>
</dbReference>
<evidence type="ECO:0000313" key="9">
    <source>
        <dbReference type="EMBL" id="GGD46567.1"/>
    </source>
</evidence>
<organism evidence="9 10">
    <name type="scientific">Emticicia aquatilis</name>
    <dbReference type="NCBI Taxonomy" id="1537369"/>
    <lineage>
        <taxon>Bacteria</taxon>
        <taxon>Pseudomonadati</taxon>
        <taxon>Bacteroidota</taxon>
        <taxon>Cytophagia</taxon>
        <taxon>Cytophagales</taxon>
        <taxon>Leadbetterellaceae</taxon>
        <taxon>Emticicia</taxon>
    </lineage>
</organism>
<evidence type="ECO:0000313" key="10">
    <source>
        <dbReference type="Proteomes" id="UP000609064"/>
    </source>
</evidence>